<evidence type="ECO:0000313" key="3">
    <source>
        <dbReference type="Proteomes" id="UP000187158"/>
    </source>
</evidence>
<dbReference type="RefSeq" id="WP_076218779.1">
    <property type="nucleotide sequence ID" value="NZ_JALLFV010000003.1"/>
</dbReference>
<evidence type="ECO:0000313" key="2">
    <source>
        <dbReference type="EMBL" id="OMD34240.1"/>
    </source>
</evidence>
<proteinExistence type="predicted"/>
<accession>A0ABX3GQ48</accession>
<gene>
    <name evidence="2" type="ORF">BSO21_12065</name>
</gene>
<evidence type="ECO:0000256" key="1">
    <source>
        <dbReference type="SAM" id="Phobius"/>
    </source>
</evidence>
<feature type="transmembrane region" description="Helical" evidence="1">
    <location>
        <begin position="121"/>
        <end position="138"/>
    </location>
</feature>
<reference evidence="2 3" key="1">
    <citation type="submission" date="2016-11" db="EMBL/GenBank/DDBJ databases">
        <title>Paenibacillus species isolates.</title>
        <authorList>
            <person name="Beno S.M."/>
        </authorList>
    </citation>
    <scope>NUCLEOTIDE SEQUENCE [LARGE SCALE GENOMIC DNA]</scope>
    <source>
        <strain evidence="2 3">FSL H7-0433</strain>
    </source>
</reference>
<organism evidence="2 3">
    <name type="scientific">Paenibacillus odorifer</name>
    <dbReference type="NCBI Taxonomy" id="189426"/>
    <lineage>
        <taxon>Bacteria</taxon>
        <taxon>Bacillati</taxon>
        <taxon>Bacillota</taxon>
        <taxon>Bacilli</taxon>
        <taxon>Bacillales</taxon>
        <taxon>Paenibacillaceae</taxon>
        <taxon>Paenibacillus</taxon>
    </lineage>
</organism>
<keyword evidence="3" id="KW-1185">Reference proteome</keyword>
<keyword evidence="1" id="KW-0812">Transmembrane</keyword>
<comment type="caution">
    <text evidence="2">The sequence shown here is derived from an EMBL/GenBank/DDBJ whole genome shotgun (WGS) entry which is preliminary data.</text>
</comment>
<keyword evidence="1" id="KW-1133">Transmembrane helix</keyword>
<feature type="transmembrane region" description="Helical" evidence="1">
    <location>
        <begin position="255"/>
        <end position="275"/>
    </location>
</feature>
<feature type="transmembrane region" description="Helical" evidence="1">
    <location>
        <begin position="379"/>
        <end position="402"/>
    </location>
</feature>
<keyword evidence="1" id="KW-0472">Membrane</keyword>
<feature type="transmembrane region" description="Helical" evidence="1">
    <location>
        <begin position="326"/>
        <end position="359"/>
    </location>
</feature>
<feature type="transmembrane region" description="Helical" evidence="1">
    <location>
        <begin position="191"/>
        <end position="214"/>
    </location>
</feature>
<feature type="transmembrane region" description="Helical" evidence="1">
    <location>
        <begin position="226"/>
        <end position="243"/>
    </location>
</feature>
<dbReference type="NCBIfam" id="TIGR02829">
    <property type="entry name" value="spore_III_AE"/>
    <property type="match status" value="1"/>
</dbReference>
<dbReference type="Pfam" id="PF09546">
    <property type="entry name" value="Spore_III_AE"/>
    <property type="match status" value="1"/>
</dbReference>
<protein>
    <submittedName>
        <fullName evidence="2">Stage III sporulation protein AE</fullName>
    </submittedName>
</protein>
<dbReference type="Proteomes" id="UP000187158">
    <property type="component" value="Unassembled WGS sequence"/>
</dbReference>
<sequence length="410" mass="44494">MQEHSVFRPPKLKIILLLLPFFFILWFAGTAQSVQASSTPESGSSSPVDQWVKSQVNNLPKDKVESYWDQLMKDYGGFFPDGATPTLMDMLLPGDKGLSLKGVLSGLLGFMWHEVLYNGKLLVTIVMISVLSMILETLQTAFERKTVSKVAYTLCYMVVLVIAVNSFNIAIGYAKDAIDRMIDFMMAMIPLLFALLASMGNIVTVSVTHPLIVFMIHTVGTMIHTLVFPLLFFSAVLHLVSALSEKYKLTQLANLLRNIGAGLLGVLLTVFLGVISVRGITSSVTDGVTIRAAKYITGNFVPVIGKMFADATDTVISASLLVKNAIGLSGVIIILFLCAFPAIKILVLALIYNIAAAVMQPLGETPIVVCLQTIGKSMVYVFAALAAVSLMFFMAVTIMLTAGNLTVMMR</sequence>
<dbReference type="InterPro" id="IPR014194">
    <property type="entry name" value="Spore_III_AE"/>
</dbReference>
<name>A0ABX3GQ48_9BACL</name>
<feature type="transmembrane region" description="Helical" evidence="1">
    <location>
        <begin position="150"/>
        <end position="171"/>
    </location>
</feature>
<dbReference type="EMBL" id="MPVP01000060">
    <property type="protein sequence ID" value="OMD34240.1"/>
    <property type="molecule type" value="Genomic_DNA"/>
</dbReference>